<protein>
    <submittedName>
        <fullName evidence="4">ROK family protein</fullName>
    </submittedName>
</protein>
<proteinExistence type="predicted"/>
<keyword evidence="1" id="KW-0175">Coiled coil</keyword>
<dbReference type="InterPro" id="IPR043129">
    <property type="entry name" value="ATPase_NBD"/>
</dbReference>
<organism evidence="3">
    <name type="scientific">Cladocopium goreaui</name>
    <dbReference type="NCBI Taxonomy" id="2562237"/>
    <lineage>
        <taxon>Eukaryota</taxon>
        <taxon>Sar</taxon>
        <taxon>Alveolata</taxon>
        <taxon>Dinophyceae</taxon>
        <taxon>Suessiales</taxon>
        <taxon>Symbiodiniaceae</taxon>
        <taxon>Cladocopium</taxon>
    </lineage>
</organism>
<gene>
    <name evidence="3" type="ORF">C1SCF055_LOCUS41370</name>
</gene>
<evidence type="ECO:0000256" key="1">
    <source>
        <dbReference type="SAM" id="Coils"/>
    </source>
</evidence>
<feature type="coiled-coil region" evidence="1">
    <location>
        <begin position="453"/>
        <end position="519"/>
    </location>
</feature>
<comment type="caution">
    <text evidence="3">The sequence shown here is derived from an EMBL/GenBank/DDBJ whole genome shotgun (WGS) entry which is preliminary data.</text>
</comment>
<dbReference type="EMBL" id="CAMXCT020006596">
    <property type="protein sequence ID" value="CAL1170028.1"/>
    <property type="molecule type" value="Genomic_DNA"/>
</dbReference>
<keyword evidence="5" id="KW-1185">Reference proteome</keyword>
<name>A0A9P1DXI0_9DINO</name>
<evidence type="ECO:0000313" key="5">
    <source>
        <dbReference type="Proteomes" id="UP001152797"/>
    </source>
</evidence>
<dbReference type="EMBL" id="CAMXCT010006596">
    <property type="protein sequence ID" value="CAI4016653.1"/>
    <property type="molecule type" value="Genomic_DNA"/>
</dbReference>
<feature type="compositionally biased region" description="Low complexity" evidence="2">
    <location>
        <begin position="1120"/>
        <end position="1129"/>
    </location>
</feature>
<dbReference type="SUPFAM" id="SSF53067">
    <property type="entry name" value="Actin-like ATPase domain"/>
    <property type="match status" value="1"/>
</dbReference>
<evidence type="ECO:0000313" key="4">
    <source>
        <dbReference type="EMBL" id="CAL4803965.1"/>
    </source>
</evidence>
<dbReference type="Proteomes" id="UP001152797">
    <property type="component" value="Unassembled WGS sequence"/>
</dbReference>
<feature type="region of interest" description="Disordered" evidence="2">
    <location>
        <begin position="1109"/>
        <end position="1129"/>
    </location>
</feature>
<dbReference type="PANTHER" id="PTHR45615">
    <property type="entry name" value="MYOSIN HEAVY CHAIN, NON-MUSCLE"/>
    <property type="match status" value="1"/>
</dbReference>
<evidence type="ECO:0000256" key="2">
    <source>
        <dbReference type="SAM" id="MobiDB-lite"/>
    </source>
</evidence>
<reference evidence="4 5" key="2">
    <citation type="submission" date="2024-05" db="EMBL/GenBank/DDBJ databases">
        <authorList>
            <person name="Chen Y."/>
            <person name="Shah S."/>
            <person name="Dougan E. K."/>
            <person name="Thang M."/>
            <person name="Chan C."/>
        </authorList>
    </citation>
    <scope>NUCLEOTIDE SEQUENCE [LARGE SCALE GENOMIC DNA]</scope>
</reference>
<dbReference type="EMBL" id="CAMXCT030006596">
    <property type="protein sequence ID" value="CAL4803965.1"/>
    <property type="molecule type" value="Genomic_DNA"/>
</dbReference>
<dbReference type="Gene3D" id="3.30.420.40">
    <property type="match status" value="2"/>
</dbReference>
<feature type="region of interest" description="Disordered" evidence="2">
    <location>
        <begin position="1032"/>
        <end position="1073"/>
    </location>
</feature>
<evidence type="ECO:0000313" key="3">
    <source>
        <dbReference type="EMBL" id="CAI4016653.1"/>
    </source>
</evidence>
<reference evidence="3" key="1">
    <citation type="submission" date="2022-10" db="EMBL/GenBank/DDBJ databases">
        <authorList>
            <person name="Chen Y."/>
            <person name="Dougan E. K."/>
            <person name="Chan C."/>
            <person name="Rhodes N."/>
            <person name="Thang M."/>
        </authorList>
    </citation>
    <scope>NUCLEOTIDE SEQUENCE</scope>
</reference>
<dbReference type="PANTHER" id="PTHR45615:SF66">
    <property type="entry name" value="CARD DOMAIN-CONTAINING PROTEIN"/>
    <property type="match status" value="1"/>
</dbReference>
<accession>A0A9P1DXI0</accession>
<feature type="coiled-coil region" evidence="1">
    <location>
        <begin position="107"/>
        <end position="202"/>
    </location>
</feature>
<feature type="compositionally biased region" description="Basic and acidic residues" evidence="2">
    <location>
        <begin position="1045"/>
        <end position="1054"/>
    </location>
</feature>
<sequence>MMPSNLALKSSSALRCPADQTGTTVGDLATLVPALPRTRGELVAGGGTWVGTGICNSGCDLRASVASQQKQLDSLIDKVALLLSSMHSEVLQDLRCAVATPEFEARLAEMRKVGEVLDERLAELRAEAAQVPEGVRMLHVELQRVEEKMNCLDDRFRQDFEKTQNLVTESLMSVHDRFTTELEGVITELKKLETRLGSAETDLGLLSDDDLEMNLNQAILQQAEVLRSEFPKFLAPYFDQTATRINALEDHLQREHNDLLVALQQAAAATGVQEGDRALQRDLAKRTKEDLRQQSEELSALTRQMSDMKIWQSSAMEEAKVLRLEVKQREEDTFGRVLPLEERMASTITRMCQLEEQVKTDSTEKRLSLEENMKSVEPLQRLDVRPKEDRLLTALEEKVDLAVQDLKRQLETQITELVQRDETQAQRAEVRRDLEQRLLDVNSKTQHLLADQREDFDARLAQVQRQGDELRRELELKNLGLDLEVTRIEKRNSSTETSLEDLKHQLEILSAQQQSVSKKQADDLRQLSAELEIRMVKEQSAVQRSSMELRTDLERGAQEAVNLCSEVLREEQAQLVREFRQELERRLSQAPTPILVEAMAFGNLLSSEPKLQWQGLEEIQELREELQELKEGMEVDGIPTWIKGDVSPNTDANRLLRSVEETVSEKVRRCDAAAELCERLARRMEWQLNPEDTRAGSGVPGEQNAYEGMILQREGPWSLYESKGRYSFDDTSGWLSTAGSKVGQFICRRLQPFPLALDDVARPERRLSVKIITSDLVAEMQKVENQGALFMVCSQLNGAAYPSPETLVHHLEDYKHQHSSAAEGQLAAHPAAAQFLLDNAANVERVGGINALDLLLSRVEGFQVTNGYLKFLPTKPAEEAENLKNLQKELHNLRSVIMEDVSVKGLRPDRSLAGRDHRVGLFYASSLEGDGEYQMKLRGWIWDPRIRKVAELLLTAQYYGALRYAAESSPSPQRRRKVFLTPLGGLHGVSMAKAMRMLDEDAWSRLSVSCLVGDAAAASELRGLLQLLDVDATPAGSTSPKASKVPRELFRPSDDSSDGDFRPSPIQESSTESRISVLMRRVDHQASELQSLREKNEELSEAVDQYNLQQKASPGRCSRSHPSSFSSDSDTAVPRVELVLGSVSRVLAVVTACVAAFLFRAACILYLVWNDKQYWPCGLLLPYYLVSEASGAQFLDAKTALSQHLLVRPAVAAPLDPNFAPMVLAKRKYLKAVSAASGAWEGILGSVLKGSPVYLEWALPRADGCARYKLPVFPEGHEDIDASIYLAGALIQEMIWQRSAKSLLLYGPAKICEALAKDFSVGGKYSFEVTSMPNVCGTPDSPFEVKIVSTAAELPEGKDTPQVCGKTANGCRLAFDLGKSDIKTVAVKDGEVVYSKETEWDVTNPDPDYHFKAVTDALKIAKEKLPKVDAVGGSATGTLGANNEATWCDIFPNVPPPVYKQKVVDIFQRISKEVAGDVPLKVINDGEVTVLAAVQKLEGKGNIMGISMGSSEGAGYANAEGNLMGWINELCYVRLDLNPEAPTDPWTKGAHIGMSHMYLGQRGATKLAAKAGVKVPPNYVYPHPDMCTIKHENHAQCLKLIQKAMEDKDLRPQVEQLYVTMGVYLGYALAQYCEFYPIDHVMILGRVSKGAGGDIMLNTAKKAARKSVGSKGHGSRVLEVEFPEYAGMQFHTADDHFKAVGQCIAAAALPTIS</sequence>